<organism evidence="1 2">
    <name type="scientific">Streptomyces glomeratus</name>
    <dbReference type="NCBI Taxonomy" id="284452"/>
    <lineage>
        <taxon>Bacteria</taxon>
        <taxon>Bacillati</taxon>
        <taxon>Actinomycetota</taxon>
        <taxon>Actinomycetes</taxon>
        <taxon>Kitasatosporales</taxon>
        <taxon>Streptomycetaceae</taxon>
        <taxon>Streptomyces</taxon>
    </lineage>
</organism>
<accession>A0ABP6M742</accession>
<proteinExistence type="predicted"/>
<gene>
    <name evidence="1" type="ORF">GCM10010448_70530</name>
</gene>
<evidence type="ECO:0000313" key="2">
    <source>
        <dbReference type="Proteomes" id="UP001501532"/>
    </source>
</evidence>
<evidence type="ECO:0008006" key="3">
    <source>
        <dbReference type="Google" id="ProtNLM"/>
    </source>
</evidence>
<name>A0ABP6M742_9ACTN</name>
<protein>
    <recommendedName>
        <fullName evidence="3">Ferredoxin</fullName>
    </recommendedName>
</protein>
<comment type="caution">
    <text evidence="1">The sequence shown here is derived from an EMBL/GenBank/DDBJ whole genome shotgun (WGS) entry which is preliminary data.</text>
</comment>
<dbReference type="Proteomes" id="UP001501532">
    <property type="component" value="Unassembled WGS sequence"/>
</dbReference>
<keyword evidence="2" id="KW-1185">Reference proteome</keyword>
<dbReference type="EMBL" id="BAAAUF010000118">
    <property type="protein sequence ID" value="GAA3078868.1"/>
    <property type="molecule type" value="Genomic_DNA"/>
</dbReference>
<reference evidence="2" key="1">
    <citation type="journal article" date="2019" name="Int. J. Syst. Evol. Microbiol.">
        <title>The Global Catalogue of Microorganisms (GCM) 10K type strain sequencing project: providing services to taxonomists for standard genome sequencing and annotation.</title>
        <authorList>
            <consortium name="The Broad Institute Genomics Platform"/>
            <consortium name="The Broad Institute Genome Sequencing Center for Infectious Disease"/>
            <person name="Wu L."/>
            <person name="Ma J."/>
        </authorList>
    </citation>
    <scope>NUCLEOTIDE SEQUENCE [LARGE SCALE GENOMIC DNA]</scope>
    <source>
        <strain evidence="2">JCM 9091</strain>
    </source>
</reference>
<dbReference type="RefSeq" id="WP_234517292.1">
    <property type="nucleotide sequence ID" value="NZ_BAAAUF010000118.1"/>
</dbReference>
<sequence>MPIPKWTIKGIVDDYDTCGCCGRRGLKRTVAFMPLDADGKEDGTAEDVVYYGTSCAAIALGWTRGKVTDTARAAQAERDQRDN</sequence>
<evidence type="ECO:0000313" key="1">
    <source>
        <dbReference type="EMBL" id="GAA3078868.1"/>
    </source>
</evidence>